<proteinExistence type="predicted"/>
<dbReference type="InterPro" id="IPR029063">
    <property type="entry name" value="SAM-dependent_MTases_sf"/>
</dbReference>
<dbReference type="Gene3D" id="3.40.50.150">
    <property type="entry name" value="Vaccinia Virus protein VP39"/>
    <property type="match status" value="1"/>
</dbReference>
<gene>
    <name evidence="2" type="ORF">BC936DRAFT_146607</name>
</gene>
<dbReference type="Proteomes" id="UP000268093">
    <property type="component" value="Unassembled WGS sequence"/>
</dbReference>
<evidence type="ECO:0000256" key="1">
    <source>
        <dbReference type="SAM" id="MobiDB-lite"/>
    </source>
</evidence>
<dbReference type="InterPro" id="IPR019410">
    <property type="entry name" value="Methyltransf_16"/>
</dbReference>
<dbReference type="CDD" id="cd02440">
    <property type="entry name" value="AdoMet_MTases"/>
    <property type="match status" value="1"/>
</dbReference>
<dbReference type="GO" id="GO:0032259">
    <property type="term" value="P:methylation"/>
    <property type="evidence" value="ECO:0007669"/>
    <property type="project" value="UniProtKB-KW"/>
</dbReference>
<evidence type="ECO:0000313" key="2">
    <source>
        <dbReference type="EMBL" id="RUP46712.1"/>
    </source>
</evidence>
<feature type="compositionally biased region" description="Polar residues" evidence="1">
    <location>
        <begin position="8"/>
        <end position="25"/>
    </location>
</feature>
<dbReference type="Pfam" id="PF10294">
    <property type="entry name" value="Methyltransf_16"/>
    <property type="match status" value="1"/>
</dbReference>
<protein>
    <submittedName>
        <fullName evidence="2">Putative methyltransferase-domain-containing protein</fullName>
    </submittedName>
</protein>
<evidence type="ECO:0000313" key="3">
    <source>
        <dbReference type="Proteomes" id="UP000268093"/>
    </source>
</evidence>
<dbReference type="GO" id="GO:0008168">
    <property type="term" value="F:methyltransferase activity"/>
    <property type="evidence" value="ECO:0007669"/>
    <property type="project" value="UniProtKB-KW"/>
</dbReference>
<organism evidence="2 3">
    <name type="scientific">Jimgerdemannia flammicorona</name>
    <dbReference type="NCBI Taxonomy" id="994334"/>
    <lineage>
        <taxon>Eukaryota</taxon>
        <taxon>Fungi</taxon>
        <taxon>Fungi incertae sedis</taxon>
        <taxon>Mucoromycota</taxon>
        <taxon>Mucoromycotina</taxon>
        <taxon>Endogonomycetes</taxon>
        <taxon>Endogonales</taxon>
        <taxon>Endogonaceae</taxon>
        <taxon>Jimgerdemannia</taxon>
    </lineage>
</organism>
<dbReference type="SUPFAM" id="SSF53335">
    <property type="entry name" value="S-adenosyl-L-methionine-dependent methyltransferases"/>
    <property type="match status" value="1"/>
</dbReference>
<sequence length="375" mass="41329">MFSPVETPFSTGSHTMPSMQGTESTSAPGNLIDCLVNQTLITRVSSSSLASITATLADLESLIELSYERYTYTMNDADGTNPDKDATITPDDMRRLRRAAVPWLVKVVAGEWAITHENEDAGGDQEEVMERAANLMAHMSGRSGSGAMTRTWYFPAPPGDINNSNIAVRIHEPGVVGDDIGFKTWGAAPMLAKKIAQTNLIPNLHTHDLLELGTGTGLVGLLCAKLGARSVTLSDYHPNVLATVSRNVQENAFSAPLVTVSKLDWRDINSPSSLPGGTYDVLVGSDLLYEIEHGRLLPRVVERFLARGARRDTGAGAFHFMAPLRRTHWEEVRVFEEEMTRHGFVSVCTEESEREEEEGGVMTYRYWEWRRGCEV</sequence>
<dbReference type="EMBL" id="RBNI01005420">
    <property type="protein sequence ID" value="RUP46712.1"/>
    <property type="molecule type" value="Genomic_DNA"/>
</dbReference>
<dbReference type="AlphaFoldDB" id="A0A433D759"/>
<dbReference type="OrthoDB" id="443981at2759"/>
<keyword evidence="3" id="KW-1185">Reference proteome</keyword>
<keyword evidence="2" id="KW-0489">Methyltransferase</keyword>
<comment type="caution">
    <text evidence="2">The sequence shown here is derived from an EMBL/GenBank/DDBJ whole genome shotgun (WGS) entry which is preliminary data.</text>
</comment>
<keyword evidence="2" id="KW-0808">Transferase</keyword>
<dbReference type="PANTHER" id="PTHR14614">
    <property type="entry name" value="HEPATOCELLULAR CARCINOMA-ASSOCIATED ANTIGEN"/>
    <property type="match status" value="1"/>
</dbReference>
<feature type="region of interest" description="Disordered" evidence="1">
    <location>
        <begin position="1"/>
        <end position="25"/>
    </location>
</feature>
<accession>A0A433D759</accession>
<name>A0A433D759_9FUNG</name>
<reference evidence="2 3" key="1">
    <citation type="journal article" date="2018" name="New Phytol.">
        <title>Phylogenomics of Endogonaceae and evolution of mycorrhizas within Mucoromycota.</title>
        <authorList>
            <person name="Chang Y."/>
            <person name="Desiro A."/>
            <person name="Na H."/>
            <person name="Sandor L."/>
            <person name="Lipzen A."/>
            <person name="Clum A."/>
            <person name="Barry K."/>
            <person name="Grigoriev I.V."/>
            <person name="Martin F.M."/>
            <person name="Stajich J.E."/>
            <person name="Smith M.E."/>
            <person name="Bonito G."/>
            <person name="Spatafora J.W."/>
        </authorList>
    </citation>
    <scope>NUCLEOTIDE SEQUENCE [LARGE SCALE GENOMIC DNA]</scope>
    <source>
        <strain evidence="2 3">GMNB39</strain>
    </source>
</reference>